<dbReference type="KEGG" id="psoj:PHYSODRAFT_550933"/>
<dbReference type="InParanoid" id="G5ADA8"/>
<protein>
    <submittedName>
        <fullName evidence="1">Uncharacterized protein</fullName>
    </submittedName>
</protein>
<dbReference type="Proteomes" id="UP000002640">
    <property type="component" value="Unassembled WGS sequence"/>
</dbReference>
<evidence type="ECO:0000313" key="1">
    <source>
        <dbReference type="EMBL" id="EGZ06161.1"/>
    </source>
</evidence>
<dbReference type="GeneID" id="20662730"/>
<gene>
    <name evidence="1" type="ORF">PHYSODRAFT_550933</name>
</gene>
<evidence type="ECO:0000313" key="2">
    <source>
        <dbReference type="Proteomes" id="UP000002640"/>
    </source>
</evidence>
<organism evidence="1 2">
    <name type="scientific">Phytophthora sojae (strain P6497)</name>
    <name type="common">Soybean stem and root rot agent</name>
    <name type="synonym">Phytophthora megasperma f. sp. glycines</name>
    <dbReference type="NCBI Taxonomy" id="1094619"/>
    <lineage>
        <taxon>Eukaryota</taxon>
        <taxon>Sar</taxon>
        <taxon>Stramenopiles</taxon>
        <taxon>Oomycota</taxon>
        <taxon>Peronosporomycetes</taxon>
        <taxon>Peronosporales</taxon>
        <taxon>Peronosporaceae</taxon>
        <taxon>Phytophthora</taxon>
    </lineage>
</organism>
<dbReference type="EMBL" id="JH159164">
    <property type="protein sequence ID" value="EGZ06161.1"/>
    <property type="molecule type" value="Genomic_DNA"/>
</dbReference>
<proteinExistence type="predicted"/>
<reference evidence="1 2" key="1">
    <citation type="journal article" date="2006" name="Science">
        <title>Phytophthora genome sequences uncover evolutionary origins and mechanisms of pathogenesis.</title>
        <authorList>
            <person name="Tyler B.M."/>
            <person name="Tripathy S."/>
            <person name="Zhang X."/>
            <person name="Dehal P."/>
            <person name="Jiang R.H."/>
            <person name="Aerts A."/>
            <person name="Arredondo F.D."/>
            <person name="Baxter L."/>
            <person name="Bensasson D."/>
            <person name="Beynon J.L."/>
            <person name="Chapman J."/>
            <person name="Damasceno C.M."/>
            <person name="Dorrance A.E."/>
            <person name="Dou D."/>
            <person name="Dickerman A.W."/>
            <person name="Dubchak I.L."/>
            <person name="Garbelotto M."/>
            <person name="Gijzen M."/>
            <person name="Gordon S.G."/>
            <person name="Govers F."/>
            <person name="Grunwald N.J."/>
            <person name="Huang W."/>
            <person name="Ivors K.L."/>
            <person name="Jones R.W."/>
            <person name="Kamoun S."/>
            <person name="Krampis K."/>
            <person name="Lamour K.H."/>
            <person name="Lee M.K."/>
            <person name="McDonald W.H."/>
            <person name="Medina M."/>
            <person name="Meijer H.J."/>
            <person name="Nordberg E.K."/>
            <person name="Maclean D.J."/>
            <person name="Ospina-Giraldo M.D."/>
            <person name="Morris P.F."/>
            <person name="Phuntumart V."/>
            <person name="Putnam N.H."/>
            <person name="Rash S."/>
            <person name="Rose J.K."/>
            <person name="Sakihama Y."/>
            <person name="Salamov A.A."/>
            <person name="Savidor A."/>
            <person name="Scheuring C.F."/>
            <person name="Smith B.M."/>
            <person name="Sobral B.W."/>
            <person name="Terry A."/>
            <person name="Torto-Alalibo T.A."/>
            <person name="Win J."/>
            <person name="Xu Z."/>
            <person name="Zhang H."/>
            <person name="Grigoriev I.V."/>
            <person name="Rokhsar D.S."/>
            <person name="Boore J.L."/>
        </authorList>
    </citation>
    <scope>NUCLEOTIDE SEQUENCE [LARGE SCALE GENOMIC DNA]</scope>
    <source>
        <strain evidence="1 2">P6497</strain>
    </source>
</reference>
<accession>G5ADA8</accession>
<dbReference type="STRING" id="1094619.G5ADA8"/>
<keyword evidence="2" id="KW-1185">Reference proteome</keyword>
<name>G5ADA8_PHYSP</name>
<dbReference type="AlphaFoldDB" id="G5ADA8"/>
<feature type="non-terminal residue" evidence="1">
    <location>
        <position position="331"/>
    </location>
</feature>
<dbReference type="RefSeq" id="XP_009538058.1">
    <property type="nucleotide sequence ID" value="XM_009539763.1"/>
</dbReference>
<sequence>MIPAFEVALRETLSTDMSLLMKLLRSSCAVLSLRFLALLVGNQIASVNAHVARKIMLTPIDDGGPKKRKSLTIVTLCGGYLGYSVEKAPGIAYWSLQILQQAAVESVTDELQKSLFTAALLLIRHLSKINRQSHATDGDTDMESVGPPKPLLQAARDVEKRNLTVFHRAMETELVEIVRLTSLLLTKWTSSLTDRDAILVVNSVRYVDEEQLVPLLAFIPPSEARSMNSDLGLGHLSLAMDFMLDQLLADEDTQPKNAKSIAVLANAIDTCALLFLKTYLLHAEQFELVKRDREELSHFVRQFTARLTGDKSGATVGIDSELLGQIQKVCA</sequence>